<dbReference type="AlphaFoldDB" id="A0A8I1XL88"/>
<protein>
    <submittedName>
        <fullName evidence="1">Transporter</fullName>
    </submittedName>
</protein>
<dbReference type="InterPro" id="IPR025737">
    <property type="entry name" value="FApF"/>
</dbReference>
<gene>
    <name evidence="1" type="ORF">J7405_17120</name>
</gene>
<proteinExistence type="predicted"/>
<dbReference type="Proteomes" id="UP000668572">
    <property type="component" value="Unassembled WGS sequence"/>
</dbReference>
<organism evidence="1 2">
    <name type="scientific">Xanthomonas manihotis</name>
    <dbReference type="NCBI Taxonomy" id="43353"/>
    <lineage>
        <taxon>Bacteria</taxon>
        <taxon>Pseudomonadati</taxon>
        <taxon>Pseudomonadota</taxon>
        <taxon>Gammaproteobacteria</taxon>
        <taxon>Lysobacterales</taxon>
        <taxon>Lysobacteraceae</taxon>
        <taxon>Xanthomonas</taxon>
    </lineage>
</organism>
<dbReference type="RefSeq" id="WP_017156456.1">
    <property type="nucleotide sequence ID" value="NZ_CP083575.1"/>
</dbReference>
<evidence type="ECO:0000313" key="2">
    <source>
        <dbReference type="Proteomes" id="UP000668572"/>
    </source>
</evidence>
<comment type="caution">
    <text evidence="1">The sequence shown here is derived from an EMBL/GenBank/DDBJ whole genome shotgun (WGS) entry which is preliminary data.</text>
</comment>
<evidence type="ECO:0000313" key="1">
    <source>
        <dbReference type="EMBL" id="MBO9761239.1"/>
    </source>
</evidence>
<dbReference type="Pfam" id="PF13557">
    <property type="entry name" value="Phenol_MetA_deg"/>
    <property type="match status" value="1"/>
</dbReference>
<reference evidence="1" key="1">
    <citation type="submission" date="2021-03" db="EMBL/GenBank/DDBJ databases">
        <title>Molecular characterization of Xanthomonas species pathogenic on Araceae and the development of a triplex TaqMan assay for detection of X. phaseoli pv. dieffenbachiae.</title>
        <authorList>
            <person name="Van Der Wolf J."/>
            <person name="Krijger M."/>
            <person name="Mendes O."/>
            <person name="Brankovics B."/>
            <person name="Bonants P."/>
            <person name="Meekes E."/>
        </authorList>
    </citation>
    <scope>NUCLEOTIDE SEQUENCE</scope>
    <source>
        <strain evidence="1">NBC1264</strain>
    </source>
</reference>
<dbReference type="EMBL" id="JAGHXW010000054">
    <property type="protein sequence ID" value="MBO9761239.1"/>
    <property type="molecule type" value="Genomic_DNA"/>
</dbReference>
<sequence>MREISAVIESSVTRGAGVAAGWPLRALLGLAAGLATGAAPAQSAPQSAALTNGLNTGGTSFLDGFTSTTPGLAVVTYLRHNALDAIKDARGNDIPVFDNPRIDSTVLLTQFAYVTPYRLFGGSLGITALVPLVNLDASFGRNSIATLRDNGAGVGDVTFGPYLQMPPVIRNGRAVFSQRFELDAVAPIGKYDGHRDLNQSSGYWSLIPSYAFTVLPTPSWEVSARINYIYNFRSERRPNLPPGFDFRNGQAGDAGWINFATSWEVVPKLRLGINAYYLTQFRDNRTNDQRVPDSRQRAFYAGPGGVWAFDAKNILFANVYLPVEVRNAASGNNVNFEYVHVF</sequence>
<name>A0A8I1XL88_XANMN</name>
<accession>A0A8I1XL88</accession>